<dbReference type="EMBL" id="BARS01012893">
    <property type="protein sequence ID" value="GAF91283.1"/>
    <property type="molecule type" value="Genomic_DNA"/>
</dbReference>
<organism evidence="2">
    <name type="scientific">marine sediment metagenome</name>
    <dbReference type="NCBI Taxonomy" id="412755"/>
    <lineage>
        <taxon>unclassified sequences</taxon>
        <taxon>metagenomes</taxon>
        <taxon>ecological metagenomes</taxon>
    </lineage>
</organism>
<feature type="non-terminal residue" evidence="2">
    <location>
        <position position="36"/>
    </location>
</feature>
<comment type="caution">
    <text evidence="2">The sequence shown here is derived from an EMBL/GenBank/DDBJ whole genome shotgun (WGS) entry which is preliminary data.</text>
</comment>
<reference evidence="2" key="1">
    <citation type="journal article" date="2014" name="Front. Microbiol.">
        <title>High frequency of phylogenetically diverse reductive dehalogenase-homologous genes in deep subseafloor sedimentary metagenomes.</title>
        <authorList>
            <person name="Kawai M."/>
            <person name="Futagami T."/>
            <person name="Toyoda A."/>
            <person name="Takaki Y."/>
            <person name="Nishi S."/>
            <person name="Hori S."/>
            <person name="Arai W."/>
            <person name="Tsubouchi T."/>
            <person name="Morono Y."/>
            <person name="Uchiyama I."/>
            <person name="Ito T."/>
            <person name="Fujiyama A."/>
            <person name="Inagaki F."/>
            <person name="Takami H."/>
        </authorList>
    </citation>
    <scope>NUCLEOTIDE SEQUENCE</scope>
    <source>
        <strain evidence="2">Expedition CK06-06</strain>
    </source>
</reference>
<evidence type="ECO:0000256" key="1">
    <source>
        <dbReference type="SAM" id="MobiDB-lite"/>
    </source>
</evidence>
<dbReference type="AlphaFoldDB" id="X0TCN3"/>
<evidence type="ECO:0000313" key="2">
    <source>
        <dbReference type="EMBL" id="GAF91283.1"/>
    </source>
</evidence>
<gene>
    <name evidence="2" type="ORF">S01H1_22723</name>
</gene>
<name>X0TCN3_9ZZZZ</name>
<protein>
    <submittedName>
        <fullName evidence="2">Uncharacterized protein</fullName>
    </submittedName>
</protein>
<proteinExistence type="predicted"/>
<feature type="region of interest" description="Disordered" evidence="1">
    <location>
        <begin position="1"/>
        <end position="36"/>
    </location>
</feature>
<sequence length="36" mass="3889">MGREGYHLSNPCGQGKRGLTFPSDLKVGGLKENITQ</sequence>
<accession>X0TCN3</accession>